<name>A0ABV3YC66_FUSVC</name>
<dbReference type="RefSeq" id="WP_005908914.1">
    <property type="nucleotide sequence ID" value="NZ_JBFTFB010000001.1"/>
</dbReference>
<gene>
    <name evidence="1" type="ORF">AB6N33_03440</name>
</gene>
<sequence length="40" mass="4626">MNLKELNDLIERFGDVQLLEIKEELQKMGYACKIAGDKND</sequence>
<evidence type="ECO:0000313" key="2">
    <source>
        <dbReference type="Proteomes" id="UP001560349"/>
    </source>
</evidence>
<accession>A0ABV3YC66</accession>
<comment type="caution">
    <text evidence="1">The sequence shown here is derived from an EMBL/GenBank/DDBJ whole genome shotgun (WGS) entry which is preliminary data.</text>
</comment>
<organism evidence="1 2">
    <name type="scientific">Fusobacterium vincentii</name>
    <name type="common">Fusobacterium nucleatum subsp. vincentii</name>
    <dbReference type="NCBI Taxonomy" id="155615"/>
    <lineage>
        <taxon>Bacteria</taxon>
        <taxon>Fusobacteriati</taxon>
        <taxon>Fusobacteriota</taxon>
        <taxon>Fusobacteriia</taxon>
        <taxon>Fusobacteriales</taxon>
        <taxon>Fusobacteriaceae</taxon>
        <taxon>Fusobacterium</taxon>
    </lineage>
</organism>
<protein>
    <submittedName>
        <fullName evidence="1">Uncharacterized protein</fullName>
    </submittedName>
</protein>
<dbReference type="EMBL" id="JBFTFB010000001">
    <property type="protein sequence ID" value="MEX6454494.1"/>
    <property type="molecule type" value="Genomic_DNA"/>
</dbReference>
<keyword evidence="2" id="KW-1185">Reference proteome</keyword>
<reference evidence="1 2" key="1">
    <citation type="submission" date="2024-07" db="EMBL/GenBank/DDBJ databases">
        <authorList>
            <person name="Vancuren S.J."/>
            <person name="Robinson A."/>
            <person name="Cochrane K."/>
            <person name="Allen-Vercoe E."/>
        </authorList>
    </citation>
    <scope>NUCLEOTIDE SEQUENCE [LARGE SCALE GENOMIC DNA]</scope>
    <source>
        <strain evidence="1 2">2-A-13</strain>
    </source>
</reference>
<evidence type="ECO:0000313" key="1">
    <source>
        <dbReference type="EMBL" id="MEX6454494.1"/>
    </source>
</evidence>
<dbReference type="Proteomes" id="UP001560349">
    <property type="component" value="Unassembled WGS sequence"/>
</dbReference>
<proteinExistence type="predicted"/>